<dbReference type="RefSeq" id="WP_306067885.1">
    <property type="nucleotide sequence ID" value="NZ_JAROCA020000001.1"/>
</dbReference>
<comment type="caution">
    <text evidence="1">The sequence shown here is derived from an EMBL/GenBank/DDBJ whole genome shotgun (WGS) entry which is preliminary data.</text>
</comment>
<keyword evidence="2" id="KW-1185">Reference proteome</keyword>
<dbReference type="Proteomes" id="UP001228376">
    <property type="component" value="Unassembled WGS sequence"/>
</dbReference>
<accession>A0ABU5CG29</accession>
<protein>
    <submittedName>
        <fullName evidence="1">Hydrolase</fullName>
    </submittedName>
</protein>
<evidence type="ECO:0000313" key="2">
    <source>
        <dbReference type="Proteomes" id="UP001228376"/>
    </source>
</evidence>
<keyword evidence="1" id="KW-0378">Hydrolase</keyword>
<reference evidence="1 2" key="1">
    <citation type="submission" date="2023-10" db="EMBL/GenBank/DDBJ databases">
        <title>179-bfca-hs.</title>
        <authorList>
            <person name="Miliotis G."/>
            <person name="Sengupta P."/>
            <person name="Hameed A."/>
            <person name="Chuvochina M."/>
            <person name="Mcdonagh F."/>
            <person name="Simpson A.C."/>
            <person name="Singh N.K."/>
            <person name="Rekha P.D."/>
            <person name="Raman K."/>
            <person name="Hugenholtz P."/>
            <person name="Venkateswaran K."/>
        </authorList>
    </citation>
    <scope>NUCLEOTIDE SEQUENCE [LARGE SCALE GENOMIC DNA]</scope>
    <source>
        <strain evidence="1 2">179-BFC-A-HS</strain>
    </source>
</reference>
<sequence length="106" mass="12640">MEKEKYYVNLGTKEISKTKYHNNDTYVIYATPVEVEQLRSKFDHMDDAEYRTFLRAHVPIMPYHHDEGNDDYDRGITNAFQMLYELGDEQTKEHITNIGILRDNHL</sequence>
<name>A0ABU5CG29_9BACI</name>
<organism evidence="1 2">
    <name type="scientific">Tigheibacillus jepli</name>
    <dbReference type="NCBI Taxonomy" id="3035914"/>
    <lineage>
        <taxon>Bacteria</taxon>
        <taxon>Bacillati</taxon>
        <taxon>Bacillota</taxon>
        <taxon>Bacilli</taxon>
        <taxon>Bacillales</taxon>
        <taxon>Bacillaceae</taxon>
        <taxon>Tigheibacillus</taxon>
    </lineage>
</organism>
<proteinExistence type="predicted"/>
<dbReference type="EMBL" id="JAROCA020000001">
    <property type="protein sequence ID" value="MDY0405273.1"/>
    <property type="molecule type" value="Genomic_DNA"/>
</dbReference>
<gene>
    <name evidence="1" type="ORF">P5G51_007520</name>
</gene>
<dbReference type="GO" id="GO:0016787">
    <property type="term" value="F:hydrolase activity"/>
    <property type="evidence" value="ECO:0007669"/>
    <property type="project" value="UniProtKB-KW"/>
</dbReference>
<evidence type="ECO:0000313" key="1">
    <source>
        <dbReference type="EMBL" id="MDY0405273.1"/>
    </source>
</evidence>